<dbReference type="Gene3D" id="3.10.450.50">
    <property type="match status" value="1"/>
</dbReference>
<dbReference type="AlphaFoldDB" id="A0A066XWM3"/>
<keyword evidence="2" id="KW-1185">Reference proteome</keyword>
<dbReference type="SUPFAM" id="SSF54427">
    <property type="entry name" value="NTF2-like"/>
    <property type="match status" value="1"/>
</dbReference>
<dbReference type="OrthoDB" id="2820488at2759"/>
<sequence>MPTIAEIKAEVDEHYATLADQPPQTPAQIEACKALIYLFTVTFKYHMYDETAKLVSEDYIQHNEDLGTGRQSIIDFAESRTKGVYWYMRFKRIIVDGEYVGGQLHVKSSPEDEGVRVFELLRYKNGVFVEHWDVMQPIKPASERKNPIGVF</sequence>
<organism evidence="1 2">
    <name type="scientific">Colletotrichum sublineola</name>
    <name type="common">Sorghum anthracnose fungus</name>
    <dbReference type="NCBI Taxonomy" id="1173701"/>
    <lineage>
        <taxon>Eukaryota</taxon>
        <taxon>Fungi</taxon>
        <taxon>Dikarya</taxon>
        <taxon>Ascomycota</taxon>
        <taxon>Pezizomycotina</taxon>
        <taxon>Sordariomycetes</taxon>
        <taxon>Hypocreomycetidae</taxon>
        <taxon>Glomerellales</taxon>
        <taxon>Glomerellaceae</taxon>
        <taxon>Colletotrichum</taxon>
        <taxon>Colletotrichum graminicola species complex</taxon>
    </lineage>
</organism>
<dbReference type="HOGENOM" id="CLU_100997_9_0_1"/>
<proteinExistence type="predicted"/>
<dbReference type="Proteomes" id="UP000027238">
    <property type="component" value="Unassembled WGS sequence"/>
</dbReference>
<dbReference type="EMBL" id="JMSE01000356">
    <property type="protein sequence ID" value="KDN70365.1"/>
    <property type="molecule type" value="Genomic_DNA"/>
</dbReference>
<name>A0A066XWM3_COLSU</name>
<accession>A0A066XWM3</accession>
<comment type="caution">
    <text evidence="1">The sequence shown here is derived from an EMBL/GenBank/DDBJ whole genome shotgun (WGS) entry which is preliminary data.</text>
</comment>
<dbReference type="InterPro" id="IPR032710">
    <property type="entry name" value="NTF2-like_dom_sf"/>
</dbReference>
<dbReference type="eggNOG" id="ENOG502SVRS">
    <property type="taxonomic scope" value="Eukaryota"/>
</dbReference>
<protein>
    <recommendedName>
        <fullName evidence="3">SnoaL-like domain-containing protein</fullName>
    </recommendedName>
</protein>
<evidence type="ECO:0008006" key="3">
    <source>
        <dbReference type="Google" id="ProtNLM"/>
    </source>
</evidence>
<gene>
    <name evidence="1" type="ORF">CSUB01_11012</name>
</gene>
<evidence type="ECO:0000313" key="2">
    <source>
        <dbReference type="Proteomes" id="UP000027238"/>
    </source>
</evidence>
<reference evidence="2" key="1">
    <citation type="journal article" date="2014" name="Genome Announc.">
        <title>Draft genome sequence of Colletotrichum sublineola, a destructive pathogen of cultivated sorghum.</title>
        <authorList>
            <person name="Baroncelli R."/>
            <person name="Sanz-Martin J.M."/>
            <person name="Rech G.E."/>
            <person name="Sukno S.A."/>
            <person name="Thon M.R."/>
        </authorList>
    </citation>
    <scope>NUCLEOTIDE SEQUENCE [LARGE SCALE GENOMIC DNA]</scope>
    <source>
        <strain evidence="2">TX430BB</strain>
    </source>
</reference>
<evidence type="ECO:0000313" key="1">
    <source>
        <dbReference type="EMBL" id="KDN70365.1"/>
    </source>
</evidence>
<dbReference type="OMA" id="GEFVEHW"/>